<gene>
    <name evidence="1" type="ORF">EV207_13830</name>
</gene>
<name>A0A4R2NK70_9BACL</name>
<dbReference type="EMBL" id="SLXK01000038">
    <property type="protein sequence ID" value="TCP21943.1"/>
    <property type="molecule type" value="Genomic_DNA"/>
</dbReference>
<accession>A0A4R2NK70</accession>
<reference evidence="1 2" key="1">
    <citation type="submission" date="2019-03" db="EMBL/GenBank/DDBJ databases">
        <title>Genomic Encyclopedia of Type Strains, Phase IV (KMG-IV): sequencing the most valuable type-strain genomes for metagenomic binning, comparative biology and taxonomic classification.</title>
        <authorList>
            <person name="Goeker M."/>
        </authorList>
    </citation>
    <scope>NUCLEOTIDE SEQUENCE [LARGE SCALE GENOMIC DNA]</scope>
    <source>
        <strain evidence="1 2">DSM 19377</strain>
    </source>
</reference>
<organism evidence="1 2">
    <name type="scientific">Scopulibacillus darangshiensis</name>
    <dbReference type="NCBI Taxonomy" id="442528"/>
    <lineage>
        <taxon>Bacteria</taxon>
        <taxon>Bacillati</taxon>
        <taxon>Bacillota</taxon>
        <taxon>Bacilli</taxon>
        <taxon>Bacillales</taxon>
        <taxon>Sporolactobacillaceae</taxon>
        <taxon>Scopulibacillus</taxon>
    </lineage>
</organism>
<proteinExistence type="predicted"/>
<evidence type="ECO:0000313" key="2">
    <source>
        <dbReference type="Proteomes" id="UP000295416"/>
    </source>
</evidence>
<sequence length="78" mass="8717">MLLINAGKIKIDTMKYNTGAFFGSTYAVNWNGHFKSNTNHSEVGYLNGSFRSINIVNDSDGIDNAIYNKNEAVTEVFY</sequence>
<dbReference type="Proteomes" id="UP000295416">
    <property type="component" value="Unassembled WGS sequence"/>
</dbReference>
<dbReference type="RefSeq" id="WP_132747639.1">
    <property type="nucleotide sequence ID" value="NZ_SLXK01000038.1"/>
</dbReference>
<evidence type="ECO:0008006" key="3">
    <source>
        <dbReference type="Google" id="ProtNLM"/>
    </source>
</evidence>
<comment type="caution">
    <text evidence="1">The sequence shown here is derived from an EMBL/GenBank/DDBJ whole genome shotgun (WGS) entry which is preliminary data.</text>
</comment>
<dbReference type="AlphaFoldDB" id="A0A4R2NK70"/>
<keyword evidence="2" id="KW-1185">Reference proteome</keyword>
<evidence type="ECO:0000313" key="1">
    <source>
        <dbReference type="EMBL" id="TCP21943.1"/>
    </source>
</evidence>
<protein>
    <recommendedName>
        <fullName evidence="3">Spore germination protein GerPA/GerPF</fullName>
    </recommendedName>
</protein>